<reference evidence="3 4" key="1">
    <citation type="journal article" date="2023" name="Sci. Data">
        <title>Genome assembly of the Korean intertidal mud-creeper Batillaria attramentaria.</title>
        <authorList>
            <person name="Patra A.K."/>
            <person name="Ho P.T."/>
            <person name="Jun S."/>
            <person name="Lee S.J."/>
            <person name="Kim Y."/>
            <person name="Won Y.J."/>
        </authorList>
    </citation>
    <scope>NUCLEOTIDE SEQUENCE [LARGE SCALE GENOMIC DNA]</scope>
    <source>
        <strain evidence="3">Wonlab-2016</strain>
    </source>
</reference>
<dbReference type="InterPro" id="IPR004046">
    <property type="entry name" value="GST_C"/>
</dbReference>
<dbReference type="InterPro" id="IPR004045">
    <property type="entry name" value="Glutathione_S-Trfase_N"/>
</dbReference>
<evidence type="ECO:0000259" key="2">
    <source>
        <dbReference type="PROSITE" id="PS50405"/>
    </source>
</evidence>
<dbReference type="SUPFAM" id="SSF52833">
    <property type="entry name" value="Thioredoxin-like"/>
    <property type="match status" value="1"/>
</dbReference>
<dbReference type="PROSITE" id="PS50405">
    <property type="entry name" value="GST_CTER"/>
    <property type="match status" value="1"/>
</dbReference>
<dbReference type="Pfam" id="PF14497">
    <property type="entry name" value="GST_C_3"/>
    <property type="match status" value="1"/>
</dbReference>
<dbReference type="Gene3D" id="1.20.1050.130">
    <property type="match status" value="1"/>
</dbReference>
<sequence length="98" mass="10901">TPFGQLPCLVYKDKRYGQSSAIASFLAREFAMAKARFESDEAKKVTLADLAVFDITETVNKTKADATAAFPLLQKLCKNVAEHPNVKKYLATRKDTPF</sequence>
<accession>A0ABD0LJ58</accession>
<organism evidence="3 4">
    <name type="scientific">Batillaria attramentaria</name>
    <dbReference type="NCBI Taxonomy" id="370345"/>
    <lineage>
        <taxon>Eukaryota</taxon>
        <taxon>Metazoa</taxon>
        <taxon>Spiralia</taxon>
        <taxon>Lophotrochozoa</taxon>
        <taxon>Mollusca</taxon>
        <taxon>Gastropoda</taxon>
        <taxon>Caenogastropoda</taxon>
        <taxon>Sorbeoconcha</taxon>
        <taxon>Cerithioidea</taxon>
        <taxon>Batillariidae</taxon>
        <taxon>Batillaria</taxon>
    </lineage>
</organism>
<feature type="non-terminal residue" evidence="3">
    <location>
        <position position="1"/>
    </location>
</feature>
<dbReference type="Gene3D" id="1.20.1050.10">
    <property type="match status" value="1"/>
</dbReference>
<evidence type="ECO:0008006" key="5">
    <source>
        <dbReference type="Google" id="ProtNLM"/>
    </source>
</evidence>
<feature type="domain" description="GST N-terminal" evidence="1">
    <location>
        <begin position="1"/>
        <end position="34"/>
    </location>
</feature>
<protein>
    <recommendedName>
        <fullName evidence="5">Glutathione S-transferase</fullName>
    </recommendedName>
</protein>
<dbReference type="AlphaFoldDB" id="A0ABD0LJ58"/>
<dbReference type="InterPro" id="IPR036282">
    <property type="entry name" value="Glutathione-S-Trfase_C_sf"/>
</dbReference>
<dbReference type="Proteomes" id="UP001519460">
    <property type="component" value="Unassembled WGS sequence"/>
</dbReference>
<evidence type="ECO:0000259" key="1">
    <source>
        <dbReference type="PROSITE" id="PS50404"/>
    </source>
</evidence>
<dbReference type="InterPro" id="IPR050213">
    <property type="entry name" value="GST_superfamily"/>
</dbReference>
<dbReference type="PROSITE" id="PS50404">
    <property type="entry name" value="GST_NTER"/>
    <property type="match status" value="1"/>
</dbReference>
<dbReference type="InterPro" id="IPR036249">
    <property type="entry name" value="Thioredoxin-like_sf"/>
</dbReference>
<name>A0ABD0LJ58_9CAEN</name>
<keyword evidence="4" id="KW-1185">Reference proteome</keyword>
<comment type="caution">
    <text evidence="3">The sequence shown here is derived from an EMBL/GenBank/DDBJ whole genome shotgun (WGS) entry which is preliminary data.</text>
</comment>
<evidence type="ECO:0000313" key="3">
    <source>
        <dbReference type="EMBL" id="KAK7499564.1"/>
    </source>
</evidence>
<feature type="domain" description="GST C-terminal" evidence="2">
    <location>
        <begin position="1"/>
        <end position="98"/>
    </location>
</feature>
<gene>
    <name evidence="3" type="ORF">BaRGS_00009216</name>
</gene>
<evidence type="ECO:0000313" key="4">
    <source>
        <dbReference type="Proteomes" id="UP001519460"/>
    </source>
</evidence>
<dbReference type="EMBL" id="JACVVK020000043">
    <property type="protein sequence ID" value="KAK7499564.1"/>
    <property type="molecule type" value="Genomic_DNA"/>
</dbReference>
<proteinExistence type="predicted"/>
<dbReference type="InterPro" id="IPR010987">
    <property type="entry name" value="Glutathione-S-Trfase_C-like"/>
</dbReference>
<dbReference type="SUPFAM" id="SSF47616">
    <property type="entry name" value="GST C-terminal domain-like"/>
    <property type="match status" value="1"/>
</dbReference>
<dbReference type="PANTHER" id="PTHR11571">
    <property type="entry name" value="GLUTATHIONE S-TRANSFERASE"/>
    <property type="match status" value="1"/>
</dbReference>